<dbReference type="Proteomes" id="UP000265719">
    <property type="component" value="Chromosome"/>
</dbReference>
<name>A0AA97M003_9ACTN</name>
<dbReference type="RefSeq" id="WP_068694255.1">
    <property type="nucleotide sequence ID" value="NZ_CP063196.1"/>
</dbReference>
<evidence type="ECO:0000313" key="1">
    <source>
        <dbReference type="EMBL" id="UOE21367.1"/>
    </source>
</evidence>
<protein>
    <submittedName>
        <fullName evidence="1">Uncharacterized protein</fullName>
    </submittedName>
</protein>
<proteinExistence type="predicted"/>
<dbReference type="EMBL" id="CP063196">
    <property type="protein sequence ID" value="UOE21367.1"/>
    <property type="molecule type" value="Genomic_DNA"/>
</dbReference>
<sequence length="118" mass="12084">MTPSGNRVFKDPVVRLSAGLDAVLPVAVLTALPQVARLTPAERRRLAKECADTVTAHGDDLLYGGPHCTTTFAALARGLAAGALQPGGVTVAGHHFCASPHEDCPTPGAAALHARLNS</sequence>
<gene>
    <name evidence="1" type="ORF">NI17_009705</name>
</gene>
<dbReference type="AlphaFoldDB" id="A0AA97M003"/>
<organism evidence="1 2">
    <name type="scientific">Thermobifida halotolerans</name>
    <dbReference type="NCBI Taxonomy" id="483545"/>
    <lineage>
        <taxon>Bacteria</taxon>
        <taxon>Bacillati</taxon>
        <taxon>Actinomycetota</taxon>
        <taxon>Actinomycetes</taxon>
        <taxon>Streptosporangiales</taxon>
        <taxon>Nocardiopsidaceae</taxon>
        <taxon>Thermobifida</taxon>
    </lineage>
</organism>
<reference evidence="1" key="1">
    <citation type="submission" date="2020-10" db="EMBL/GenBank/DDBJ databases">
        <title>De novo genome project of the cellulose decomposer Thermobifida halotolerans type strain.</title>
        <authorList>
            <person name="Nagy I."/>
            <person name="Horvath B."/>
            <person name="Kukolya J."/>
            <person name="Nagy I."/>
            <person name="Orsini M."/>
        </authorList>
    </citation>
    <scope>NUCLEOTIDE SEQUENCE</scope>
    <source>
        <strain evidence="1">DSM 44931</strain>
    </source>
</reference>
<evidence type="ECO:0000313" key="2">
    <source>
        <dbReference type="Proteomes" id="UP000265719"/>
    </source>
</evidence>
<accession>A0AA97M003</accession>
<dbReference type="KEGG" id="thao:NI17_009705"/>
<keyword evidence="2" id="KW-1185">Reference proteome</keyword>